<accession>A0AAU8Q1S1</accession>
<reference evidence="2 3" key="1">
    <citation type="journal article" date="2013" name="J. Biotechnol.">
        <title>Genome sequence of Corynebacterium pseudotuberculosis biovar equi strain 258 and prediction of antigenic targets to improve biotechnological vaccine production.</title>
        <authorList>
            <person name="Soares S.C."/>
            <person name="Trost E."/>
            <person name="Ramos R.T."/>
            <person name="Carneiro A.R."/>
            <person name="Santos A.R."/>
            <person name="Pinto A.C."/>
            <person name="Barbosa E."/>
            <person name="Aburjaile F."/>
            <person name="Ali A."/>
            <person name="Diniz C.A."/>
            <person name="Hassan S.S."/>
            <person name="Fiaux K."/>
            <person name="Guimaraes L.C."/>
            <person name="Bakhtiar S.M."/>
            <person name="Pereira U."/>
            <person name="Almeida S.S."/>
            <person name="Abreu V.A."/>
            <person name="Rocha F.S."/>
            <person name="Dorella F.A."/>
            <person name="Miyoshi A."/>
            <person name="Silva A."/>
            <person name="Azevedo V."/>
            <person name="Tauch A."/>
        </authorList>
    </citation>
    <scope>NUCLEOTIDE SEQUENCE [LARGE SCALE GENOMIC DNA]</scope>
    <source>
        <strain evidence="2 3">258</strain>
    </source>
</reference>
<gene>
    <name evidence="2" type="ORF">CP258_10025</name>
</gene>
<sequence>MDSKDTGVNTAGTGMRNTLFARSEKHARRAPIFAFVAAAVLFIVAAAGPALMISRIKPIPVDTTRQITTTPAATTLYDPEAPCPPDAPQSCFVVNTTTQLHREIKTVKTDVRDEVDLHVTDNLVRTDTQKSIIDIDDKLRLIRHSTYPVLDFASHMKVMAPSLNLSFDTGDFARDGLQYFYPFHTERRSYQFFDPIAQKPWPLDYVEEKNGIYMFTQDIPATDLAKAATRSFTQPEDISDEPSMEATTSDLSQEQQDHVHKMHITAPASKFYGEGRAGTVKLTPYYTVKRTLWVEPKSGVVVNQSEDVFMFYATDQQDADATAQRGHDPMRTILKTKLQWDATTQAHAHDEAQPTVDTLHRLRIGGFVAKMLGFALLVVGLWLAVRRPHDVSTHAS</sequence>
<keyword evidence="1" id="KW-1133">Transmembrane helix</keyword>
<evidence type="ECO:0000313" key="2">
    <source>
        <dbReference type="EMBL" id="AFK17573.2"/>
    </source>
</evidence>
<dbReference type="InterPro" id="IPR021424">
    <property type="entry name" value="PorA"/>
</dbReference>
<evidence type="ECO:0000313" key="3">
    <source>
        <dbReference type="Proteomes" id="UP000006465"/>
    </source>
</evidence>
<dbReference type="RefSeq" id="WP_014523663.1">
    <property type="nucleotide sequence ID" value="NC_017945.3"/>
</dbReference>
<evidence type="ECO:0000256" key="1">
    <source>
        <dbReference type="SAM" id="Phobius"/>
    </source>
</evidence>
<feature type="transmembrane region" description="Helical" evidence="1">
    <location>
        <begin position="32"/>
        <end position="53"/>
    </location>
</feature>
<protein>
    <submittedName>
        <fullName evidence="2">DUF3068 domain-containing protein</fullName>
    </submittedName>
</protein>
<dbReference type="KEGG" id="coe:CP258_10025"/>
<dbReference type="Proteomes" id="UP000006465">
    <property type="component" value="Chromosome"/>
</dbReference>
<keyword evidence="1" id="KW-0472">Membrane</keyword>
<dbReference type="EMBL" id="CP003540">
    <property type="protein sequence ID" value="AFK17573.2"/>
    <property type="molecule type" value="Genomic_DNA"/>
</dbReference>
<dbReference type="AlphaFoldDB" id="A0AAU8Q1S1"/>
<dbReference type="Pfam" id="PF11271">
    <property type="entry name" value="PorA"/>
    <property type="match status" value="1"/>
</dbReference>
<name>A0AAU8Q1S1_CORPS</name>
<organism evidence="2 3">
    <name type="scientific">Corynebacterium pseudotuberculosis 258</name>
    <dbReference type="NCBI Taxonomy" id="1168865"/>
    <lineage>
        <taxon>Bacteria</taxon>
        <taxon>Bacillati</taxon>
        <taxon>Actinomycetota</taxon>
        <taxon>Actinomycetes</taxon>
        <taxon>Mycobacteriales</taxon>
        <taxon>Corynebacteriaceae</taxon>
        <taxon>Corynebacterium</taxon>
    </lineage>
</organism>
<keyword evidence="1" id="KW-0812">Transmembrane</keyword>
<proteinExistence type="predicted"/>
<feature type="transmembrane region" description="Helical" evidence="1">
    <location>
        <begin position="364"/>
        <end position="385"/>
    </location>
</feature>